<organism evidence="3 4">
    <name type="scientific">Dactylosporangium fulvum</name>
    <dbReference type="NCBI Taxonomy" id="53359"/>
    <lineage>
        <taxon>Bacteria</taxon>
        <taxon>Bacillati</taxon>
        <taxon>Actinomycetota</taxon>
        <taxon>Actinomycetes</taxon>
        <taxon>Micromonosporales</taxon>
        <taxon>Micromonosporaceae</taxon>
        <taxon>Dactylosporangium</taxon>
    </lineage>
</organism>
<dbReference type="Proteomes" id="UP001059617">
    <property type="component" value="Chromosome"/>
</dbReference>
<dbReference type="InterPro" id="IPR004176">
    <property type="entry name" value="Clp_R_N"/>
</dbReference>
<dbReference type="InterPro" id="IPR036628">
    <property type="entry name" value="Clp_N_dom_sf"/>
</dbReference>
<evidence type="ECO:0000256" key="1">
    <source>
        <dbReference type="PROSITE-ProRule" id="PRU01251"/>
    </source>
</evidence>
<dbReference type="PROSITE" id="PS51903">
    <property type="entry name" value="CLP_R"/>
    <property type="match status" value="1"/>
</dbReference>
<reference evidence="3" key="2">
    <citation type="submission" date="2022-09" db="EMBL/GenBank/DDBJ databases">
        <title>Biosynthetic gene clusters of Dactylosporangioum fulvum.</title>
        <authorList>
            <person name="Caradec T."/>
        </authorList>
    </citation>
    <scope>NUCLEOTIDE SEQUENCE</scope>
    <source>
        <strain evidence="3">NRRL B-16292</strain>
    </source>
</reference>
<dbReference type="Gene3D" id="1.10.1780.10">
    <property type="entry name" value="Clp, N-terminal domain"/>
    <property type="match status" value="1"/>
</dbReference>
<evidence type="ECO:0000313" key="3">
    <source>
        <dbReference type="EMBL" id="UWP83109.1"/>
    </source>
</evidence>
<feature type="domain" description="Clp R" evidence="2">
    <location>
        <begin position="159"/>
        <end position="333"/>
    </location>
</feature>
<evidence type="ECO:0000313" key="4">
    <source>
        <dbReference type="Proteomes" id="UP001059617"/>
    </source>
</evidence>
<reference evidence="3" key="1">
    <citation type="submission" date="2021-04" db="EMBL/GenBank/DDBJ databases">
        <authorList>
            <person name="Hartkoorn R.C."/>
            <person name="Beaudoing E."/>
            <person name="Hot D."/>
        </authorList>
    </citation>
    <scope>NUCLEOTIDE SEQUENCE</scope>
    <source>
        <strain evidence="3">NRRL B-16292</strain>
    </source>
</reference>
<sequence length="333" mass="35483">MDDDPPAQRSRLFPAFDQQVELFAEGALREAAYKGGPGDSVFSPLVCHAVYEAVHEASRRDGVHAGVRHLLGAVFAEPGNAAAKLAERMWVVGHGGFPLDRQSPAYRGGDDPPDWAVQALQALRVLPAKPPRALQLPWKAAVATSMYFLVRRPFVRYGARYGHPISLLIETDAAEQAVRLGHAYTGTVEVLLSILDLHEQLHAAGAVLPDLVARHNTAGQILREHNVTLLAATTAAARSPATPQGVADPAAIPTKGWPSAPKTHRPAPPLDPGALFALRSASARARQAGDPFVGTTHLLASILRDSDGPAARLLRELGADPDAITAQVRIQPD</sequence>
<proteinExistence type="predicted"/>
<dbReference type="SUPFAM" id="SSF81923">
    <property type="entry name" value="Double Clp-N motif"/>
    <property type="match status" value="1"/>
</dbReference>
<name>A0ABY5W0Y6_9ACTN</name>
<keyword evidence="4" id="KW-1185">Reference proteome</keyword>
<keyword evidence="3" id="KW-0645">Protease</keyword>
<gene>
    <name evidence="3" type="ORF">Dfulv_02025</name>
</gene>
<keyword evidence="3" id="KW-0378">Hydrolase</keyword>
<dbReference type="GO" id="GO:0008233">
    <property type="term" value="F:peptidase activity"/>
    <property type="evidence" value="ECO:0007669"/>
    <property type="project" value="UniProtKB-KW"/>
</dbReference>
<evidence type="ECO:0000259" key="2">
    <source>
        <dbReference type="PROSITE" id="PS51903"/>
    </source>
</evidence>
<dbReference type="EMBL" id="CP073720">
    <property type="protein sequence ID" value="UWP83109.1"/>
    <property type="molecule type" value="Genomic_DNA"/>
</dbReference>
<dbReference type="Pfam" id="PF02861">
    <property type="entry name" value="Clp_N"/>
    <property type="match status" value="1"/>
</dbReference>
<keyword evidence="1" id="KW-0677">Repeat</keyword>
<dbReference type="RefSeq" id="WP_259860887.1">
    <property type="nucleotide sequence ID" value="NZ_BAAAST010000055.1"/>
</dbReference>
<accession>A0ABY5W0Y6</accession>
<protein>
    <submittedName>
        <fullName evidence="3">Clp protease N-terminal domain-containing protein</fullName>
    </submittedName>
</protein>
<dbReference type="GO" id="GO:0006508">
    <property type="term" value="P:proteolysis"/>
    <property type="evidence" value="ECO:0007669"/>
    <property type="project" value="UniProtKB-KW"/>
</dbReference>